<evidence type="ECO:0000313" key="2">
    <source>
        <dbReference type="Proteomes" id="UP000318509"/>
    </source>
</evidence>
<dbReference type="AlphaFoldDB" id="A0A537K1U1"/>
<dbReference type="Proteomes" id="UP000318509">
    <property type="component" value="Unassembled WGS sequence"/>
</dbReference>
<protein>
    <submittedName>
        <fullName evidence="1">Uncharacterized protein</fullName>
    </submittedName>
</protein>
<dbReference type="EMBL" id="VBAK01000123">
    <property type="protein sequence ID" value="TMI89452.1"/>
    <property type="molecule type" value="Genomic_DNA"/>
</dbReference>
<gene>
    <name evidence="1" type="ORF">E6H00_09615</name>
</gene>
<comment type="caution">
    <text evidence="1">The sequence shown here is derived from an EMBL/GenBank/DDBJ whole genome shotgun (WGS) entry which is preliminary data.</text>
</comment>
<name>A0A537K1U1_9BACT</name>
<reference evidence="1 2" key="1">
    <citation type="journal article" date="2019" name="Nat. Microbiol.">
        <title>Mediterranean grassland soil C-N compound turnover is dependent on rainfall and depth, and is mediated by genomically divergent microorganisms.</title>
        <authorList>
            <person name="Diamond S."/>
            <person name="Andeer P.F."/>
            <person name="Li Z."/>
            <person name="Crits-Christoph A."/>
            <person name="Burstein D."/>
            <person name="Anantharaman K."/>
            <person name="Lane K.R."/>
            <person name="Thomas B.C."/>
            <person name="Pan C."/>
            <person name="Northen T.R."/>
            <person name="Banfield J.F."/>
        </authorList>
    </citation>
    <scope>NUCLEOTIDE SEQUENCE [LARGE SCALE GENOMIC DNA]</scope>
    <source>
        <strain evidence="1">NP_3</strain>
    </source>
</reference>
<sequence length="81" mass="8025">MAAETIDGPSVKAFVIAAMRLAGVAADDEMLARVLPLAETALADGPRLIRAAASTLEPLAHPGRPVAAVHVMAAGRGGAGA</sequence>
<accession>A0A537K1U1</accession>
<proteinExistence type="predicted"/>
<organism evidence="1 2">
    <name type="scientific">Candidatus Segetimicrobium genomatis</name>
    <dbReference type="NCBI Taxonomy" id="2569760"/>
    <lineage>
        <taxon>Bacteria</taxon>
        <taxon>Bacillati</taxon>
        <taxon>Candidatus Sysuimicrobiota</taxon>
        <taxon>Candidatus Sysuimicrobiia</taxon>
        <taxon>Candidatus Sysuimicrobiales</taxon>
        <taxon>Candidatus Segetimicrobiaceae</taxon>
        <taxon>Candidatus Segetimicrobium</taxon>
    </lineage>
</organism>
<evidence type="ECO:0000313" key="1">
    <source>
        <dbReference type="EMBL" id="TMI89452.1"/>
    </source>
</evidence>